<dbReference type="AlphaFoldDB" id="A0A140L7T4"/>
<dbReference type="InterPro" id="IPR006523">
    <property type="entry name" value="RinA"/>
</dbReference>
<evidence type="ECO:0000313" key="1">
    <source>
        <dbReference type="EMBL" id="KXG76609.1"/>
    </source>
</evidence>
<gene>
    <name evidence="1" type="ORF">AN618_15020</name>
</gene>
<protein>
    <submittedName>
        <fullName evidence="1">Uncharacterized protein</fullName>
    </submittedName>
</protein>
<keyword evidence="2" id="KW-1185">Reference proteome</keyword>
<reference evidence="1 2" key="1">
    <citation type="submission" date="2015-12" db="EMBL/GenBank/DDBJ databases">
        <title>Draft genome sequnece of Fervidicola ferrireducens strain Y170.</title>
        <authorList>
            <person name="Patel B.K."/>
        </authorList>
    </citation>
    <scope>NUCLEOTIDE SEQUENCE [LARGE SCALE GENOMIC DNA]</scope>
    <source>
        <strain evidence="1 2">Y170</strain>
    </source>
</reference>
<comment type="caution">
    <text evidence="1">The sequence shown here is derived from an EMBL/GenBank/DDBJ whole genome shotgun (WGS) entry which is preliminary data.</text>
</comment>
<proteinExistence type="predicted"/>
<dbReference type="Proteomes" id="UP000070427">
    <property type="component" value="Unassembled WGS sequence"/>
</dbReference>
<dbReference type="InParanoid" id="A0A140L7T4"/>
<dbReference type="PATRIC" id="fig|520764.3.peg.1613"/>
<accession>A0A140L7T4</accession>
<dbReference type="SUPFAM" id="SSF88659">
    <property type="entry name" value="Sigma3 and sigma4 domains of RNA polymerase sigma factors"/>
    <property type="match status" value="1"/>
</dbReference>
<dbReference type="InterPro" id="IPR013324">
    <property type="entry name" value="RNA_pol_sigma_r3/r4-like"/>
</dbReference>
<sequence>MIPTHIKRFCKDVLRQYPLMKKELATLEEERKAVAGAIPSSWPAEVRVKAIGDRTANQAFRLLRLEERWRQVKFYVEAVEDLLAYLDEEKRKLVEMHFFNELPPWKVAEELHICDRKFYRLQAEILVLLAHRLGL</sequence>
<organism evidence="1 2">
    <name type="scientific">Fervidicola ferrireducens</name>
    <dbReference type="NCBI Taxonomy" id="520764"/>
    <lineage>
        <taxon>Bacteria</taxon>
        <taxon>Bacillati</taxon>
        <taxon>Bacillota</taxon>
        <taxon>Clostridia</taxon>
        <taxon>Thermosediminibacterales</taxon>
        <taxon>Thermosediminibacteraceae</taxon>
        <taxon>Fervidicola</taxon>
    </lineage>
</organism>
<dbReference type="RefSeq" id="WP_066353587.1">
    <property type="nucleotide sequence ID" value="NZ_LOED01000018.1"/>
</dbReference>
<dbReference type="EMBL" id="LOED01000018">
    <property type="protein sequence ID" value="KXG76609.1"/>
    <property type="molecule type" value="Genomic_DNA"/>
</dbReference>
<evidence type="ECO:0000313" key="2">
    <source>
        <dbReference type="Proteomes" id="UP000070427"/>
    </source>
</evidence>
<dbReference type="NCBIfam" id="TIGR01636">
    <property type="entry name" value="phage_rinA"/>
    <property type="match status" value="1"/>
</dbReference>
<name>A0A140L7T4_9FIRM</name>